<feature type="region of interest" description="Disordered" evidence="6">
    <location>
        <begin position="290"/>
        <end position="313"/>
    </location>
</feature>
<feature type="region of interest" description="Disordered" evidence="6">
    <location>
        <begin position="345"/>
        <end position="375"/>
    </location>
</feature>
<sequence>MPHPFFSPPPPWSMVTNTAYKDGLRSATGAAEPRHVCAPTAFLYAPALPGLRSPSSPFRLPSARLPTLAHARAHALSPLMESYLGKRKLSGNGAADREPAASGFQAVVLGYDDAGEAGAEARRVVGEMDFFKTEKRKEEAAAGRSSHSAAAAAAPDDLSINKDDLTINMGLHVGRRKSGSEESTIDDGVSSNEVDHRETKAELALAKSEIGRLTEENKQLKNMLGRVTTNYNSLQMHVLTLMQQRSSHRGLGAPSHELNNADPEKKDQDGSLLPRQFISLGTAASPDESLLRCGSSGGGGDCSASPSYTDAAMPPPPPDFCHGKGKGVVIGSKDVMPLPAFDHHRSSVVHEREQRGSSPDDPPPHHVPQGWLPNKVPKFLPAKGPEPVPEAATMRKARVSVRARSEAAMISDGCQWRKYGQKMAKGNPCPRAYYRCTMAAGCPVRKQVQRCAEDTTVVITTYEGNHNHPLPPAAMPMASTTAAAASMLLSGSMPSADGSLMAGSNFLARAVLPCSSNVATISASAPFPTVTLDLTQPTGAPSQQQPPLPPQRPDPAQLQAALAEAARPVALPQLFGQKLYDPAKLSAVQAAAGANKAAAAPDAGDTVSAAAVIASDPNFPAVLAAAIKSYISGGAGGSSGTVPPPATSSGGDSSRDDKIGEQDS</sequence>
<feature type="region of interest" description="Disordered" evidence="6">
    <location>
        <begin position="245"/>
        <end position="270"/>
    </location>
</feature>
<evidence type="ECO:0000256" key="4">
    <source>
        <dbReference type="ARBA" id="ARBA00023163"/>
    </source>
</evidence>
<reference evidence="8 9" key="2">
    <citation type="submission" date="2024-10" db="EMBL/GenBank/DDBJ databases">
        <authorList>
            <person name="Ryan C."/>
        </authorList>
    </citation>
    <scope>NUCLEOTIDE SEQUENCE [LARGE SCALE GENOMIC DNA]</scope>
</reference>
<keyword evidence="5" id="KW-0539">Nucleus</keyword>
<feature type="region of interest" description="Disordered" evidence="6">
    <location>
        <begin position="634"/>
        <end position="664"/>
    </location>
</feature>
<keyword evidence="3" id="KW-0238">DNA-binding</keyword>
<dbReference type="PANTHER" id="PTHR31429:SF117">
    <property type="entry name" value="OS05G0567200 PROTEIN"/>
    <property type="match status" value="1"/>
</dbReference>
<evidence type="ECO:0000256" key="2">
    <source>
        <dbReference type="ARBA" id="ARBA00023015"/>
    </source>
</evidence>
<evidence type="ECO:0000256" key="1">
    <source>
        <dbReference type="ARBA" id="ARBA00004123"/>
    </source>
</evidence>
<feature type="compositionally biased region" description="Basic and acidic residues" evidence="6">
    <location>
        <begin position="653"/>
        <end position="664"/>
    </location>
</feature>
<accession>A0ABC8WHE2</accession>
<dbReference type="Pfam" id="PF03106">
    <property type="entry name" value="WRKY"/>
    <property type="match status" value="1"/>
</dbReference>
<evidence type="ECO:0000313" key="8">
    <source>
        <dbReference type="EMBL" id="CAL4909586.1"/>
    </source>
</evidence>
<evidence type="ECO:0000256" key="3">
    <source>
        <dbReference type="ARBA" id="ARBA00023125"/>
    </source>
</evidence>
<dbReference type="SMART" id="SM00774">
    <property type="entry name" value="WRKY"/>
    <property type="match status" value="1"/>
</dbReference>
<protein>
    <recommendedName>
        <fullName evidence="7">WRKY domain-containing protein</fullName>
    </recommendedName>
</protein>
<evidence type="ECO:0000256" key="6">
    <source>
        <dbReference type="SAM" id="MobiDB-lite"/>
    </source>
</evidence>
<dbReference type="Gene3D" id="2.20.25.80">
    <property type="entry name" value="WRKY domain"/>
    <property type="match status" value="1"/>
</dbReference>
<keyword evidence="2" id="KW-0805">Transcription regulation</keyword>
<dbReference type="FunFam" id="2.20.25.80:FF:000002">
    <property type="entry name" value="probable WRKY transcription factor 31"/>
    <property type="match status" value="1"/>
</dbReference>
<feature type="region of interest" description="Disordered" evidence="6">
    <location>
        <begin position="175"/>
        <end position="199"/>
    </location>
</feature>
<dbReference type="GO" id="GO:0003677">
    <property type="term" value="F:DNA binding"/>
    <property type="evidence" value="ECO:0007669"/>
    <property type="project" value="UniProtKB-KW"/>
</dbReference>
<dbReference type="PANTHER" id="PTHR31429">
    <property type="entry name" value="WRKY TRANSCRIPTION FACTOR 36-RELATED"/>
    <property type="match status" value="1"/>
</dbReference>
<dbReference type="SUPFAM" id="SSF118290">
    <property type="entry name" value="WRKY DNA-binding domain"/>
    <property type="match status" value="1"/>
</dbReference>
<keyword evidence="9" id="KW-1185">Reference proteome</keyword>
<feature type="compositionally biased region" description="Basic and acidic residues" evidence="6">
    <location>
        <begin position="345"/>
        <end position="355"/>
    </location>
</feature>
<evidence type="ECO:0000256" key="5">
    <source>
        <dbReference type="ARBA" id="ARBA00023242"/>
    </source>
</evidence>
<proteinExistence type="predicted"/>
<comment type="subcellular location">
    <subcellularLocation>
        <location evidence="1">Nucleus</location>
    </subcellularLocation>
</comment>
<dbReference type="EMBL" id="OZ075122">
    <property type="protein sequence ID" value="CAL4909586.1"/>
    <property type="molecule type" value="Genomic_DNA"/>
</dbReference>
<dbReference type="InterPro" id="IPR044810">
    <property type="entry name" value="WRKY_plant"/>
</dbReference>
<evidence type="ECO:0000313" key="9">
    <source>
        <dbReference type="Proteomes" id="UP001497457"/>
    </source>
</evidence>
<feature type="domain" description="WRKY" evidence="7">
    <location>
        <begin position="405"/>
        <end position="471"/>
    </location>
</feature>
<evidence type="ECO:0000259" key="7">
    <source>
        <dbReference type="PROSITE" id="PS50811"/>
    </source>
</evidence>
<reference evidence="9" key="1">
    <citation type="submission" date="2024-06" db="EMBL/GenBank/DDBJ databases">
        <authorList>
            <person name="Ryan C."/>
        </authorList>
    </citation>
    <scope>NUCLEOTIDE SEQUENCE [LARGE SCALE GENOMIC DNA]</scope>
</reference>
<gene>
    <name evidence="8" type="ORF">URODEC1_LOCUS13810</name>
</gene>
<feature type="compositionally biased region" description="Pro residues" evidence="6">
    <location>
        <begin position="544"/>
        <end position="553"/>
    </location>
</feature>
<dbReference type="GO" id="GO:0005634">
    <property type="term" value="C:nucleus"/>
    <property type="evidence" value="ECO:0007669"/>
    <property type="project" value="UniProtKB-SubCell"/>
</dbReference>
<dbReference type="InterPro" id="IPR003657">
    <property type="entry name" value="WRKY_dom"/>
</dbReference>
<feature type="region of interest" description="Disordered" evidence="6">
    <location>
        <begin position="533"/>
        <end position="556"/>
    </location>
</feature>
<name>A0ABC8WHE2_9POAL</name>
<organism evidence="8 9">
    <name type="scientific">Urochloa decumbens</name>
    <dbReference type="NCBI Taxonomy" id="240449"/>
    <lineage>
        <taxon>Eukaryota</taxon>
        <taxon>Viridiplantae</taxon>
        <taxon>Streptophyta</taxon>
        <taxon>Embryophyta</taxon>
        <taxon>Tracheophyta</taxon>
        <taxon>Spermatophyta</taxon>
        <taxon>Magnoliopsida</taxon>
        <taxon>Liliopsida</taxon>
        <taxon>Poales</taxon>
        <taxon>Poaceae</taxon>
        <taxon>PACMAD clade</taxon>
        <taxon>Panicoideae</taxon>
        <taxon>Panicodae</taxon>
        <taxon>Paniceae</taxon>
        <taxon>Melinidinae</taxon>
        <taxon>Urochloa</taxon>
    </lineage>
</organism>
<keyword evidence="4" id="KW-0804">Transcription</keyword>
<dbReference type="InterPro" id="IPR036576">
    <property type="entry name" value="WRKY_dom_sf"/>
</dbReference>
<dbReference type="Proteomes" id="UP001497457">
    <property type="component" value="Chromosome 12b"/>
</dbReference>
<dbReference type="AlphaFoldDB" id="A0ABC8WHE2"/>
<dbReference type="PROSITE" id="PS50811">
    <property type="entry name" value="WRKY"/>
    <property type="match status" value="1"/>
</dbReference>